<evidence type="ECO:0000313" key="4">
    <source>
        <dbReference type="Proteomes" id="UP001215712"/>
    </source>
</evidence>
<feature type="domain" description="DUF7881" evidence="2">
    <location>
        <begin position="7"/>
        <end position="79"/>
    </location>
</feature>
<comment type="caution">
    <text evidence="3">The sequence shown here is derived from an EMBL/GenBank/DDBJ whole genome shotgun (WGS) entry which is preliminary data.</text>
</comment>
<organism evidence="3 4">
    <name type="scientific">Penicillium malachiteum</name>
    <dbReference type="NCBI Taxonomy" id="1324776"/>
    <lineage>
        <taxon>Eukaryota</taxon>
        <taxon>Fungi</taxon>
        <taxon>Dikarya</taxon>
        <taxon>Ascomycota</taxon>
        <taxon>Pezizomycotina</taxon>
        <taxon>Eurotiomycetes</taxon>
        <taxon>Eurotiomycetidae</taxon>
        <taxon>Eurotiales</taxon>
        <taxon>Aspergillaceae</taxon>
        <taxon>Penicillium</taxon>
    </lineage>
</organism>
<dbReference type="Pfam" id="PF13391">
    <property type="entry name" value="HNH_2"/>
    <property type="match status" value="1"/>
</dbReference>
<evidence type="ECO:0000259" key="2">
    <source>
        <dbReference type="Pfam" id="PF25324"/>
    </source>
</evidence>
<dbReference type="Proteomes" id="UP001215712">
    <property type="component" value="Unassembled WGS sequence"/>
</dbReference>
<evidence type="ECO:0000259" key="1">
    <source>
        <dbReference type="Pfam" id="PF13391"/>
    </source>
</evidence>
<dbReference type="InterPro" id="IPR003615">
    <property type="entry name" value="HNH_nuc"/>
</dbReference>
<sequence>MSRAALRNVHIYDSRNSEYLGGVRQNGSITQRNFYDMLRILLVVSPPNQDIEVHPRGAETVIPADTAPLPPGHYDISCPQGSFSMTDESLVRRVHSRSSASRNTSFRDAVRARDGLCVLSGTPNGNAIINDWSAFEAAHVFPLERASLWTQCGFSRLVTQTPNTNSMNSVQNGLLLTSSIHCLFDNFLVSVNPYDGYKIITFGDDNFGLDGRTLHQNCRNTTNSENVVDELLFWHYRQCVLANMRGAGEPTFEWDFPPGTDMMKEIREGPAPTERLEIEISSRLQTHV</sequence>
<proteinExistence type="predicted"/>
<accession>A0AAD6HTX3</accession>
<reference evidence="3" key="1">
    <citation type="journal article" date="2023" name="IMA Fungus">
        <title>Comparative genomic study of the Penicillium genus elucidates a diverse pangenome and 15 lateral gene transfer events.</title>
        <authorList>
            <person name="Petersen C."/>
            <person name="Sorensen T."/>
            <person name="Nielsen M.R."/>
            <person name="Sondergaard T.E."/>
            <person name="Sorensen J.L."/>
            <person name="Fitzpatrick D.A."/>
            <person name="Frisvad J.C."/>
            <person name="Nielsen K.L."/>
        </authorList>
    </citation>
    <scope>NUCLEOTIDE SEQUENCE</scope>
    <source>
        <strain evidence="3">IBT 17514</strain>
    </source>
</reference>
<feature type="domain" description="HNH nuclease" evidence="1">
    <location>
        <begin position="117"/>
        <end position="192"/>
    </location>
</feature>
<keyword evidence="4" id="KW-1185">Reference proteome</keyword>
<gene>
    <name evidence="3" type="ORF">N7493_001282</name>
</gene>
<evidence type="ECO:0008006" key="5">
    <source>
        <dbReference type="Google" id="ProtNLM"/>
    </source>
</evidence>
<protein>
    <recommendedName>
        <fullName evidence="5">HNH nuclease domain-containing protein</fullName>
    </recommendedName>
</protein>
<dbReference type="AlphaFoldDB" id="A0AAD6HTX3"/>
<dbReference type="Pfam" id="PF25324">
    <property type="entry name" value="DUF7881"/>
    <property type="match status" value="1"/>
</dbReference>
<evidence type="ECO:0000313" key="3">
    <source>
        <dbReference type="EMBL" id="KAJ5738127.1"/>
    </source>
</evidence>
<dbReference type="EMBL" id="JAQJAN010000002">
    <property type="protein sequence ID" value="KAJ5738127.1"/>
    <property type="molecule type" value="Genomic_DNA"/>
</dbReference>
<reference evidence="3" key="2">
    <citation type="submission" date="2023-01" db="EMBL/GenBank/DDBJ databases">
        <authorList>
            <person name="Petersen C."/>
        </authorList>
    </citation>
    <scope>NUCLEOTIDE SEQUENCE</scope>
    <source>
        <strain evidence="3">IBT 17514</strain>
    </source>
</reference>
<name>A0AAD6HTX3_9EURO</name>
<dbReference type="InterPro" id="IPR057203">
    <property type="entry name" value="DUF7881"/>
</dbReference>